<feature type="compositionally biased region" description="Low complexity" evidence="5">
    <location>
        <begin position="186"/>
        <end position="201"/>
    </location>
</feature>
<feature type="transmembrane region" description="Helical" evidence="6">
    <location>
        <begin position="312"/>
        <end position="330"/>
    </location>
</feature>
<dbReference type="InterPro" id="IPR051858">
    <property type="entry name" value="WD_repeat_GAD-1"/>
</dbReference>
<dbReference type="PROSITE" id="PS50082">
    <property type="entry name" value="WD_REPEATS_2"/>
    <property type="match status" value="1"/>
</dbReference>
<dbReference type="PANTHER" id="PTHR16017:SF0">
    <property type="entry name" value="WD REPEAT-CONTAINING PROTEIN 70"/>
    <property type="match status" value="1"/>
</dbReference>
<evidence type="ECO:0000256" key="1">
    <source>
        <dbReference type="ARBA" id="ARBA00022574"/>
    </source>
</evidence>
<feature type="domain" description="SNARE-complex protein Syntaxin-18 N-terminal" evidence="7">
    <location>
        <begin position="2"/>
        <end position="86"/>
    </location>
</feature>
<dbReference type="InterPro" id="IPR019529">
    <property type="entry name" value="Syntaxin-18_N"/>
</dbReference>
<evidence type="ECO:0000256" key="6">
    <source>
        <dbReference type="SAM" id="Phobius"/>
    </source>
</evidence>
<comment type="similarity">
    <text evidence="3">Belongs to the WD repeat GAD-1 family.</text>
</comment>
<dbReference type="Proteomes" id="UP000663866">
    <property type="component" value="Unassembled WGS sequence"/>
</dbReference>
<comment type="caution">
    <text evidence="9">The sequence shown here is derived from an EMBL/GenBank/DDBJ whole genome shotgun (WGS) entry which is preliminary data.</text>
</comment>
<dbReference type="Pfam" id="PF10496">
    <property type="entry name" value="Syntaxin-18_N"/>
    <property type="match status" value="1"/>
</dbReference>
<evidence type="ECO:0000313" key="11">
    <source>
        <dbReference type="Proteomes" id="UP000663866"/>
    </source>
</evidence>
<dbReference type="EMBL" id="CAJOBF010001692">
    <property type="protein sequence ID" value="CAF3975227.1"/>
    <property type="molecule type" value="Genomic_DNA"/>
</dbReference>
<evidence type="ECO:0000313" key="9">
    <source>
        <dbReference type="EMBL" id="CAF3975227.1"/>
    </source>
</evidence>
<name>A0A819M742_9BILA</name>
<evidence type="ECO:0000256" key="4">
    <source>
        <dbReference type="PROSITE-ProRule" id="PRU00221"/>
    </source>
</evidence>
<evidence type="ECO:0000313" key="8">
    <source>
        <dbReference type="EMBL" id="CAF3897545.1"/>
    </source>
</evidence>
<evidence type="ECO:0000256" key="3">
    <source>
        <dbReference type="ARBA" id="ARBA00038343"/>
    </source>
</evidence>
<feature type="region of interest" description="Disordered" evidence="5">
    <location>
        <begin position="176"/>
        <end position="201"/>
    </location>
</feature>
<organism evidence="9 10">
    <name type="scientific">Rotaria magnacalcarata</name>
    <dbReference type="NCBI Taxonomy" id="392030"/>
    <lineage>
        <taxon>Eukaryota</taxon>
        <taxon>Metazoa</taxon>
        <taxon>Spiralia</taxon>
        <taxon>Gnathifera</taxon>
        <taxon>Rotifera</taxon>
        <taxon>Eurotatoria</taxon>
        <taxon>Bdelloidea</taxon>
        <taxon>Philodinida</taxon>
        <taxon>Philodinidae</taxon>
        <taxon>Rotaria</taxon>
    </lineage>
</organism>
<dbReference type="SMART" id="SM00320">
    <property type="entry name" value="WD40"/>
    <property type="match status" value="5"/>
</dbReference>
<dbReference type="InterPro" id="IPR015943">
    <property type="entry name" value="WD40/YVTN_repeat-like_dom_sf"/>
</dbReference>
<dbReference type="AlphaFoldDB" id="A0A819M742"/>
<dbReference type="Gene3D" id="2.130.10.10">
    <property type="entry name" value="YVTN repeat-like/Quinoprotein amine dehydrogenase"/>
    <property type="match status" value="1"/>
</dbReference>
<keyword evidence="6" id="KW-0812">Transmembrane</keyword>
<evidence type="ECO:0000256" key="5">
    <source>
        <dbReference type="SAM" id="MobiDB-lite"/>
    </source>
</evidence>
<protein>
    <recommendedName>
        <fullName evidence="7">SNARE-complex protein Syntaxin-18 N-terminal domain-containing protein</fullName>
    </recommendedName>
</protein>
<proteinExistence type="inferred from homology"/>
<dbReference type="SUPFAM" id="SSF50978">
    <property type="entry name" value="WD40 repeat-like"/>
    <property type="match status" value="1"/>
</dbReference>
<keyword evidence="2" id="KW-0677">Repeat</keyword>
<dbReference type="GO" id="GO:0005634">
    <property type="term" value="C:nucleus"/>
    <property type="evidence" value="ECO:0007669"/>
    <property type="project" value="TreeGrafter"/>
</dbReference>
<accession>A0A819M742</accession>
<evidence type="ECO:0000256" key="2">
    <source>
        <dbReference type="ARBA" id="ARBA00022737"/>
    </source>
</evidence>
<evidence type="ECO:0000259" key="7">
    <source>
        <dbReference type="Pfam" id="PF10496"/>
    </source>
</evidence>
<dbReference type="Pfam" id="PF00400">
    <property type="entry name" value="WD40"/>
    <property type="match status" value="3"/>
</dbReference>
<reference evidence="9" key="1">
    <citation type="submission" date="2021-02" db="EMBL/GenBank/DDBJ databases">
        <authorList>
            <person name="Nowell W R."/>
        </authorList>
    </citation>
    <scope>NUCLEOTIDE SEQUENCE</scope>
</reference>
<feature type="repeat" description="WD" evidence="4">
    <location>
        <begin position="565"/>
        <end position="599"/>
    </location>
</feature>
<keyword evidence="1 4" id="KW-0853">WD repeat</keyword>
<dbReference type="Proteomes" id="UP000663842">
    <property type="component" value="Unassembled WGS sequence"/>
</dbReference>
<keyword evidence="11" id="KW-1185">Reference proteome</keyword>
<dbReference type="PANTHER" id="PTHR16017">
    <property type="entry name" value="GASTRULATION DEFECTIVE PROTEIN 1-RELATED"/>
    <property type="match status" value="1"/>
</dbReference>
<dbReference type="Gene3D" id="1.20.5.110">
    <property type="match status" value="1"/>
</dbReference>
<gene>
    <name evidence="8" type="ORF">OVN521_LOCUS9326</name>
    <name evidence="9" type="ORF">UXM345_LOCUS14717</name>
</gene>
<keyword evidence="6" id="KW-0472">Membrane</keyword>
<dbReference type="InterPro" id="IPR036322">
    <property type="entry name" value="WD40_repeat_dom_sf"/>
</dbReference>
<sequence>MTDITKTFRAYIKAQQVTTDCNLGLNKRVKKTEKISTSFLSQAKLILNDIIKLKRILLDSRTIYLSPFYLLSSTNKIMNDEQRHDFEQTIEEQIKQSRVDLEKLKLSIGQICFQGQRRSHFELVCAYLERDLVECTKIYSEQKCLRYKCESARKKIGRLDNDDQRILFNLNKSNNRKKSNDSIDGTRLTTTTTNENNSTNITTTDQYLDQDNQIENNEENQTLVTGSELRQLQLENNQLYHDVAQRSEEIRAISTQVVEIAQLQNEIFGHLCSQKDLIQEVNSAAVVTNDDLAAAIIHIRDAIRNMAQMRRWVIFFLLVMIFSLLFLDWYNMSDTSTSDSEVEDDNDGLLPIASHVNIIHGLKTVSCLTLDSNGMRMITGGHDETMKMFDFTSMDKTFQPFRAIQPCPGRLLRVIEYKPNNDMILIIPGDCQAVVVNREASGKHIIYKTVLGDMYVTDMNRTKGHKSLLNYGCWNPSSNSDEFMTCADDCTLRMWSLRKRDQQLHVIRTKDECGRDVRTTTCTYSQSLYNDENSNLIAAGCDNGSILVWDRRRSFVHVTFKCVNAHLQNQLITSLKWSYDNQILASRSTDHTLKIWDIRKFDQCLSSCENIYNHFSMTNISFSPNDKFIITGVSKCKNSHDDETNGKLMIFNRNNLSKPLNEILFNDSVIRTLWHPKLNQIFTTTNNGLVRIFYDEQRSPMAGVRLCLSRKEKKSKNQNDFVANIDPIIASSSTSNSIDEQRNIFPENRKDEKKSSSLHQHLVQTIVKSNIVGEEDPRVELLKHAKEAESNSKWVTPAYVYAQPKPIFQQQIEEENDDEDLLPVLKKHRNK</sequence>
<dbReference type="EMBL" id="CAJOBG010001129">
    <property type="protein sequence ID" value="CAF3897545.1"/>
    <property type="molecule type" value="Genomic_DNA"/>
</dbReference>
<dbReference type="PROSITE" id="PS50294">
    <property type="entry name" value="WD_REPEATS_REGION"/>
    <property type="match status" value="1"/>
</dbReference>
<evidence type="ECO:0000313" key="10">
    <source>
        <dbReference type="Proteomes" id="UP000663842"/>
    </source>
</evidence>
<dbReference type="GO" id="GO:0035861">
    <property type="term" value="C:site of double-strand break"/>
    <property type="evidence" value="ECO:0007669"/>
    <property type="project" value="TreeGrafter"/>
</dbReference>
<keyword evidence="6" id="KW-1133">Transmembrane helix</keyword>
<dbReference type="InterPro" id="IPR001680">
    <property type="entry name" value="WD40_rpt"/>
</dbReference>